<dbReference type="Pfam" id="PF20789">
    <property type="entry name" value="4HBT_3C"/>
    <property type="match status" value="1"/>
</dbReference>
<dbReference type="GO" id="GO:0009062">
    <property type="term" value="P:fatty acid catabolic process"/>
    <property type="evidence" value="ECO:0007669"/>
    <property type="project" value="TreeGrafter"/>
</dbReference>
<dbReference type="InterPro" id="IPR049449">
    <property type="entry name" value="TesB_ACOT8-like_N"/>
</dbReference>
<dbReference type="AlphaFoldDB" id="A0A317SZM5"/>
<dbReference type="InterPro" id="IPR029069">
    <property type="entry name" value="HotDog_dom_sf"/>
</dbReference>
<name>A0A317SZM5_9PEZI</name>
<organism evidence="6 7">
    <name type="scientific">Tuber magnatum</name>
    <name type="common">white Piedmont truffle</name>
    <dbReference type="NCBI Taxonomy" id="42249"/>
    <lineage>
        <taxon>Eukaryota</taxon>
        <taxon>Fungi</taxon>
        <taxon>Dikarya</taxon>
        <taxon>Ascomycota</taxon>
        <taxon>Pezizomycotina</taxon>
        <taxon>Pezizomycetes</taxon>
        <taxon>Pezizales</taxon>
        <taxon>Tuberaceae</taxon>
        <taxon>Tuber</taxon>
    </lineage>
</organism>
<dbReference type="STRING" id="42249.A0A317SZM5"/>
<accession>A0A317SZM5</accession>
<feature type="domain" description="Acyl-CoA thioesterase-like C-terminal" evidence="5">
    <location>
        <begin position="193"/>
        <end position="322"/>
    </location>
</feature>
<dbReference type="OrthoDB" id="68328at2759"/>
<evidence type="ECO:0000259" key="5">
    <source>
        <dbReference type="Pfam" id="PF20789"/>
    </source>
</evidence>
<dbReference type="PANTHER" id="PTHR11066">
    <property type="entry name" value="ACYL-COA THIOESTERASE"/>
    <property type="match status" value="1"/>
</dbReference>
<dbReference type="InterPro" id="IPR003703">
    <property type="entry name" value="Acyl_CoA_thio"/>
</dbReference>
<keyword evidence="7" id="KW-1185">Reference proteome</keyword>
<feature type="region of interest" description="Disordered" evidence="3">
    <location>
        <begin position="1"/>
        <end position="24"/>
    </location>
</feature>
<keyword evidence="2" id="KW-0378">Hydrolase</keyword>
<dbReference type="Pfam" id="PF13622">
    <property type="entry name" value="4HBT_3"/>
    <property type="match status" value="1"/>
</dbReference>
<comment type="similarity">
    <text evidence="1">Belongs to the C/M/P thioester hydrolase family.</text>
</comment>
<feature type="domain" description="Acyl-CoA thioesterase-like N-terminal HotDog" evidence="4">
    <location>
        <begin position="54"/>
        <end position="132"/>
    </location>
</feature>
<dbReference type="GO" id="GO:0005782">
    <property type="term" value="C:peroxisomal matrix"/>
    <property type="evidence" value="ECO:0007669"/>
    <property type="project" value="UniProtKB-SubCell"/>
</dbReference>
<evidence type="ECO:0000256" key="1">
    <source>
        <dbReference type="ARBA" id="ARBA00006538"/>
    </source>
</evidence>
<dbReference type="GO" id="GO:0047617">
    <property type="term" value="F:fatty acyl-CoA hydrolase activity"/>
    <property type="evidence" value="ECO:0007669"/>
    <property type="project" value="InterPro"/>
</dbReference>
<dbReference type="SUPFAM" id="SSF54637">
    <property type="entry name" value="Thioesterase/thiol ester dehydrase-isomerase"/>
    <property type="match status" value="2"/>
</dbReference>
<dbReference type="Gene3D" id="2.40.160.210">
    <property type="entry name" value="Acyl-CoA thioesterase, double hotdog domain"/>
    <property type="match status" value="1"/>
</dbReference>
<sequence length="340" mass="38010">MGTQRRASNTATIKPPPPADPEKSKIENNLEITVLGELGEGFFTNTRVLHKPSGARGIYGGCVIAQALAVAQKTVPPGMKIHSMHCYFILAGNNTVPIIYHVENIRAGRSYATRSVHAKQKGQTIFTMTSSFTRPISEDTDEPKRTVQHSTQFPKEVPAPEDCPTGAQTISEWLSEGRIDAEVAELLREREASDPFEFRKAGIVSDTPGTDPTHKIQRQWVRVRGNISDEEAHLPALAYFSDSFFLGTVSRVNPQARYGKVGMMLSLDHTIYFHNARKTRMDRWLLVEYDSPWAADERALVTQRIWDPEVGLLATCYQEGLMRLKDGREGESENNVISKL</sequence>
<dbReference type="CDD" id="cd03444">
    <property type="entry name" value="Thioesterase_II_repeat1"/>
    <property type="match status" value="1"/>
</dbReference>
<evidence type="ECO:0000256" key="3">
    <source>
        <dbReference type="SAM" id="MobiDB-lite"/>
    </source>
</evidence>
<dbReference type="Proteomes" id="UP000246991">
    <property type="component" value="Unassembled WGS sequence"/>
</dbReference>
<evidence type="ECO:0000313" key="6">
    <source>
        <dbReference type="EMBL" id="PWW79862.1"/>
    </source>
</evidence>
<keyword evidence="6" id="KW-0413">Isomerase</keyword>
<dbReference type="PANTHER" id="PTHR11066:SF34">
    <property type="entry name" value="ACYL-COENZYME A THIOESTERASE 8"/>
    <property type="match status" value="1"/>
</dbReference>
<proteinExistence type="inferred from homology"/>
<gene>
    <name evidence="6" type="ORF">C7212DRAFT_289192</name>
</gene>
<dbReference type="EMBL" id="PYWC01000006">
    <property type="protein sequence ID" value="PWW79862.1"/>
    <property type="molecule type" value="Genomic_DNA"/>
</dbReference>
<evidence type="ECO:0000259" key="4">
    <source>
        <dbReference type="Pfam" id="PF13622"/>
    </source>
</evidence>
<reference evidence="6 7" key="1">
    <citation type="submission" date="2018-03" db="EMBL/GenBank/DDBJ databases">
        <title>Genomes of Pezizomycetes fungi and the evolution of truffles.</title>
        <authorList>
            <person name="Murat C."/>
            <person name="Payen T."/>
            <person name="Noel B."/>
            <person name="Kuo A."/>
            <person name="Martin F.M."/>
        </authorList>
    </citation>
    <scope>NUCLEOTIDE SEQUENCE [LARGE SCALE GENOMIC DNA]</scope>
    <source>
        <strain evidence="6">091103-1</strain>
    </source>
</reference>
<dbReference type="GO" id="GO:0016853">
    <property type="term" value="F:isomerase activity"/>
    <property type="evidence" value="ECO:0007669"/>
    <property type="project" value="UniProtKB-KW"/>
</dbReference>
<evidence type="ECO:0000313" key="7">
    <source>
        <dbReference type="Proteomes" id="UP000246991"/>
    </source>
</evidence>
<comment type="caution">
    <text evidence="6">The sequence shown here is derived from an EMBL/GenBank/DDBJ whole genome shotgun (WGS) entry which is preliminary data.</text>
</comment>
<dbReference type="InterPro" id="IPR049450">
    <property type="entry name" value="ACOT8-like_C"/>
</dbReference>
<feature type="compositionally biased region" description="Polar residues" evidence="3">
    <location>
        <begin position="1"/>
        <end position="12"/>
    </location>
</feature>
<dbReference type="GO" id="GO:0006637">
    <property type="term" value="P:acyl-CoA metabolic process"/>
    <property type="evidence" value="ECO:0007669"/>
    <property type="project" value="InterPro"/>
</dbReference>
<evidence type="ECO:0000256" key="2">
    <source>
        <dbReference type="ARBA" id="ARBA00022801"/>
    </source>
</evidence>
<dbReference type="InterPro" id="IPR042171">
    <property type="entry name" value="Acyl-CoA_hotdog"/>
</dbReference>
<protein>
    <submittedName>
        <fullName evidence="6">Thioesterase/thiol ester dehydrase-isomerase</fullName>
    </submittedName>
</protein>
<dbReference type="CDD" id="cd03445">
    <property type="entry name" value="Thioesterase_II_repeat2"/>
    <property type="match status" value="1"/>
</dbReference>